<dbReference type="EMBL" id="CP011391">
    <property type="protein sequence ID" value="AMK54245.1"/>
    <property type="molecule type" value="Genomic_DNA"/>
</dbReference>
<evidence type="ECO:0000256" key="1">
    <source>
        <dbReference type="ARBA" id="ARBA00022801"/>
    </source>
</evidence>
<gene>
    <name evidence="3" type="ORF">AALO17_11110</name>
</gene>
<dbReference type="PATRIC" id="fig|1702221.3.peg.1071"/>
<name>A0A140DUB8_9FIRM</name>
<dbReference type="RefSeq" id="WP_067556346.1">
    <property type="nucleotide sequence ID" value="NZ_CP011391.1"/>
</dbReference>
<accession>A0A140DUB8</accession>
<dbReference type="Gene3D" id="3.40.50.1820">
    <property type="entry name" value="alpha/beta hydrolase"/>
    <property type="match status" value="1"/>
</dbReference>
<dbReference type="OrthoDB" id="9815425at2"/>
<feature type="domain" description="BD-FAE-like" evidence="2">
    <location>
        <begin position="58"/>
        <end position="272"/>
    </location>
</feature>
<evidence type="ECO:0000313" key="3">
    <source>
        <dbReference type="EMBL" id="AMK54245.1"/>
    </source>
</evidence>
<dbReference type="AlphaFoldDB" id="A0A140DUB8"/>
<dbReference type="GO" id="GO:0016787">
    <property type="term" value="F:hydrolase activity"/>
    <property type="evidence" value="ECO:0007669"/>
    <property type="project" value="UniProtKB-KW"/>
</dbReference>
<reference evidence="3 4" key="1">
    <citation type="journal article" date="2016" name="Gut Pathog.">
        <title>Whole genome sequencing of "Faecalibaculum rodentium" ALO17, isolated from C57BL/6J laboratory mouse feces.</title>
        <authorList>
            <person name="Lim S."/>
            <person name="Chang D.H."/>
            <person name="Ahn S."/>
            <person name="Kim B.C."/>
        </authorList>
    </citation>
    <scope>NUCLEOTIDE SEQUENCE [LARGE SCALE GENOMIC DNA]</scope>
    <source>
        <strain evidence="3 4">Alo17</strain>
    </source>
</reference>
<proteinExistence type="predicted"/>
<keyword evidence="1" id="KW-0378">Hydrolase</keyword>
<protein>
    <recommendedName>
        <fullName evidence="2">BD-FAE-like domain-containing protein</fullName>
    </recommendedName>
</protein>
<dbReference type="Proteomes" id="UP000069771">
    <property type="component" value="Chromosome"/>
</dbReference>
<keyword evidence="4" id="KW-1185">Reference proteome</keyword>
<dbReference type="STRING" id="1702221.AALO17_11110"/>
<organism evidence="3 4">
    <name type="scientific">Faecalibaculum rodentium</name>
    <dbReference type="NCBI Taxonomy" id="1702221"/>
    <lineage>
        <taxon>Bacteria</taxon>
        <taxon>Bacillati</taxon>
        <taxon>Bacillota</taxon>
        <taxon>Erysipelotrichia</taxon>
        <taxon>Erysipelotrichales</taxon>
        <taxon>Erysipelotrichaceae</taxon>
        <taxon>Faecalibaculum</taxon>
    </lineage>
</organism>
<dbReference type="InterPro" id="IPR050300">
    <property type="entry name" value="GDXG_lipolytic_enzyme"/>
</dbReference>
<evidence type="ECO:0000259" key="2">
    <source>
        <dbReference type="Pfam" id="PF20434"/>
    </source>
</evidence>
<sequence length="324" mass="35353">MYGWICAGAFLVSFAAGAASRFLIRPSWAREYDVRMTDEVGTVEKDLSYGPESAEKFDLYLPADPGRQGYGLVVYIHAGGFTSGDKSDDAGRLAWLCSQGYVAAGINYTLRTDQNGASVLSQSIEIKSAIPEVVKAAEAAGYPIRNMAIGGGSAGGTLAMLYAFRDAKVAPVPLRFLFEAVGPSSFERKDWHSYGLDKDTPESRAAAAGLFGIMLGQKIDPSILDTPEYHDVIKPISGYMWVTPDSVPTVIAYGTHEKVCPFDSSRHLVQALKENHVPYEYFELPHYGHGLQNDSRIYRMYMDAVKEGLAKYLDDGDGKDADAE</sequence>
<dbReference type="Pfam" id="PF20434">
    <property type="entry name" value="BD-FAE"/>
    <property type="match status" value="1"/>
</dbReference>
<dbReference type="InterPro" id="IPR049492">
    <property type="entry name" value="BD-FAE-like_dom"/>
</dbReference>
<dbReference type="KEGG" id="fro:AALO17_11110"/>
<evidence type="ECO:0000313" key="4">
    <source>
        <dbReference type="Proteomes" id="UP000069771"/>
    </source>
</evidence>
<dbReference type="InterPro" id="IPR029058">
    <property type="entry name" value="AB_hydrolase_fold"/>
</dbReference>
<dbReference type="SUPFAM" id="SSF53474">
    <property type="entry name" value="alpha/beta-Hydrolases"/>
    <property type="match status" value="1"/>
</dbReference>
<dbReference type="GeneID" id="78477870"/>
<dbReference type="PANTHER" id="PTHR48081">
    <property type="entry name" value="AB HYDROLASE SUPERFAMILY PROTEIN C4A8.06C"/>
    <property type="match status" value="1"/>
</dbReference>